<dbReference type="Gene3D" id="3.30.2130.10">
    <property type="entry name" value="VC0802-like"/>
    <property type="match status" value="2"/>
</dbReference>
<dbReference type="AlphaFoldDB" id="A0A9N8YSF0"/>
<feature type="domain" description="Cytosolic arginine sensor for mTORC1 subunit 1/2 ACT-like" evidence="2">
    <location>
        <begin position="228"/>
        <end position="303"/>
    </location>
</feature>
<comment type="caution">
    <text evidence="3">The sequence shown here is derived from an EMBL/GenBank/DDBJ whole genome shotgun (WGS) entry which is preliminary data.</text>
</comment>
<feature type="domain" description="CASTOR ACT" evidence="1">
    <location>
        <begin position="61"/>
        <end position="113"/>
    </location>
</feature>
<dbReference type="InterPro" id="IPR027795">
    <property type="entry name" value="CASTOR_ACT_dom"/>
</dbReference>
<dbReference type="Proteomes" id="UP000789508">
    <property type="component" value="Unassembled WGS sequence"/>
</dbReference>
<dbReference type="EMBL" id="CAJVPS010000041">
    <property type="protein sequence ID" value="CAG8444488.1"/>
    <property type="molecule type" value="Genomic_DNA"/>
</dbReference>
<dbReference type="InterPro" id="IPR049479">
    <property type="entry name" value="CASTOR1_ACT-like"/>
</dbReference>
<evidence type="ECO:0000313" key="4">
    <source>
        <dbReference type="Proteomes" id="UP000789508"/>
    </source>
</evidence>
<gene>
    <name evidence="3" type="ORF">ALEPTO_LOCUS576</name>
</gene>
<dbReference type="GO" id="GO:0006520">
    <property type="term" value="P:amino acid metabolic process"/>
    <property type="evidence" value="ECO:0007669"/>
    <property type="project" value="UniProtKB-ARBA"/>
</dbReference>
<dbReference type="Pfam" id="PF13840">
    <property type="entry name" value="ACT_7"/>
    <property type="match status" value="2"/>
</dbReference>
<evidence type="ECO:0000259" key="2">
    <source>
        <dbReference type="Pfam" id="PF21389"/>
    </source>
</evidence>
<sequence>MSSALVARMQSYETYFSRQKTALEVSIIADVDSIQRDFVQLQLIRPDVEITKDVFKALILENDDGLDNSGKRINDLSALLSRVGVSIFYLSTYQEDFVLVKEKRIPLVISTLEPLFNFTDVEALENPTIHVRNQQQMVITTPPAEEEEEFCFPVGAEPINIEDCLKPHNQQSTSLSLSHASKDPILGTSPVFFTSNFAEKYPITKYENEEKTMAEIRKQCLKRVTGHRLRLVGLNREFMESMSIILMKILFFPELLEKPGDSNDESASVQSRFLSYTATADGISLVTDESVLDEFPEYMLNMSSVAIPLRCIQMDLSRTGSLDKYGIVYSISNPLISSDINLLYLSTYKTANVLVPDSDLEKSLRILDNVDAETQLERETHEELG</sequence>
<dbReference type="PANTHER" id="PTHR31131">
    <property type="entry name" value="CHROMOSOME 1, WHOLE GENOME SHOTGUN SEQUENCE"/>
    <property type="match status" value="1"/>
</dbReference>
<evidence type="ECO:0000259" key="1">
    <source>
        <dbReference type="Pfam" id="PF13840"/>
    </source>
</evidence>
<organism evidence="3 4">
    <name type="scientific">Ambispora leptoticha</name>
    <dbReference type="NCBI Taxonomy" id="144679"/>
    <lineage>
        <taxon>Eukaryota</taxon>
        <taxon>Fungi</taxon>
        <taxon>Fungi incertae sedis</taxon>
        <taxon>Mucoromycota</taxon>
        <taxon>Glomeromycotina</taxon>
        <taxon>Glomeromycetes</taxon>
        <taxon>Archaeosporales</taxon>
        <taxon>Ambisporaceae</taxon>
        <taxon>Ambispora</taxon>
    </lineage>
</organism>
<evidence type="ECO:0000313" key="3">
    <source>
        <dbReference type="EMBL" id="CAG8444488.1"/>
    </source>
</evidence>
<keyword evidence="4" id="KW-1185">Reference proteome</keyword>
<dbReference type="InterPro" id="IPR045865">
    <property type="entry name" value="ACT-like_dom_sf"/>
</dbReference>
<dbReference type="GO" id="GO:0046394">
    <property type="term" value="P:carboxylic acid biosynthetic process"/>
    <property type="evidence" value="ECO:0007669"/>
    <property type="project" value="UniProtKB-ARBA"/>
</dbReference>
<protein>
    <submittedName>
        <fullName evidence="3">6247_t:CDS:1</fullName>
    </submittedName>
</protein>
<name>A0A9N8YSF0_9GLOM</name>
<dbReference type="Pfam" id="PF21389">
    <property type="entry name" value="CASTOR1_ACT-like"/>
    <property type="match status" value="1"/>
</dbReference>
<proteinExistence type="predicted"/>
<dbReference type="SUPFAM" id="SSF55021">
    <property type="entry name" value="ACT-like"/>
    <property type="match status" value="2"/>
</dbReference>
<dbReference type="OrthoDB" id="58529at2759"/>
<dbReference type="InterPro" id="IPR051719">
    <property type="entry name" value="CASTOR_mTORC1"/>
</dbReference>
<feature type="domain" description="CASTOR ACT" evidence="1">
    <location>
        <begin position="310"/>
        <end position="368"/>
    </location>
</feature>
<accession>A0A9N8YSF0</accession>
<reference evidence="3" key="1">
    <citation type="submission" date="2021-06" db="EMBL/GenBank/DDBJ databases">
        <authorList>
            <person name="Kallberg Y."/>
            <person name="Tangrot J."/>
            <person name="Rosling A."/>
        </authorList>
    </citation>
    <scope>NUCLEOTIDE SEQUENCE</scope>
    <source>
        <strain evidence="3">FL130A</strain>
    </source>
</reference>
<dbReference type="PANTHER" id="PTHR31131:SF6">
    <property type="entry name" value="CASTOR ACT DOMAIN-CONTAINING PROTEIN"/>
    <property type="match status" value="1"/>
</dbReference>